<keyword evidence="1" id="KW-0378">Hydrolase</keyword>
<protein>
    <recommendedName>
        <fullName evidence="2">Serine aminopeptidase S33 domain-containing protein</fullName>
    </recommendedName>
</protein>
<dbReference type="Proteomes" id="UP000050509">
    <property type="component" value="Unassembled WGS sequence"/>
</dbReference>
<dbReference type="SUPFAM" id="SSF53474">
    <property type="entry name" value="alpha/beta-Hydrolases"/>
    <property type="match status" value="1"/>
</dbReference>
<accession>A0A0N8PS58</accession>
<dbReference type="Gene3D" id="3.40.50.1820">
    <property type="entry name" value="alpha/beta hydrolase"/>
    <property type="match status" value="1"/>
</dbReference>
<comment type="caution">
    <text evidence="3">The sequence shown here is derived from an EMBL/GenBank/DDBJ whole genome shotgun (WGS) entry which is preliminary data.</text>
</comment>
<evidence type="ECO:0000259" key="2">
    <source>
        <dbReference type="Pfam" id="PF12146"/>
    </source>
</evidence>
<evidence type="ECO:0000256" key="1">
    <source>
        <dbReference type="ARBA" id="ARBA00022801"/>
    </source>
</evidence>
<dbReference type="Pfam" id="PF12146">
    <property type="entry name" value="Hydrolase_4"/>
    <property type="match status" value="1"/>
</dbReference>
<dbReference type="PANTHER" id="PTHR43265">
    <property type="entry name" value="ESTERASE ESTD"/>
    <property type="match status" value="1"/>
</dbReference>
<evidence type="ECO:0000313" key="3">
    <source>
        <dbReference type="EMBL" id="KPV51805.1"/>
    </source>
</evidence>
<dbReference type="InterPro" id="IPR029058">
    <property type="entry name" value="AB_hydrolase_fold"/>
</dbReference>
<name>A0A0N8PS58_9CHLR</name>
<keyword evidence="4" id="KW-1185">Reference proteome</keyword>
<dbReference type="EMBL" id="LJCR01000768">
    <property type="protein sequence ID" value="KPV51805.1"/>
    <property type="molecule type" value="Genomic_DNA"/>
</dbReference>
<feature type="domain" description="Serine aminopeptidase S33" evidence="2">
    <location>
        <begin position="39"/>
        <end position="278"/>
    </location>
</feature>
<dbReference type="PANTHER" id="PTHR43265:SF1">
    <property type="entry name" value="ESTERASE ESTD"/>
    <property type="match status" value="1"/>
</dbReference>
<gene>
    <name evidence="3" type="ORF">SE17_19135</name>
</gene>
<dbReference type="AlphaFoldDB" id="A0A0N8PS58"/>
<dbReference type="GO" id="GO:0004252">
    <property type="term" value="F:serine-type endopeptidase activity"/>
    <property type="evidence" value="ECO:0007669"/>
    <property type="project" value="InterPro"/>
</dbReference>
<sequence>MREEQVLVQSGVVQLAGTLYLPDSARPCPVLIVLHAASGGERGFFAYRHLAETLPAQGIGMLLYDRRGSGASSGDWATTSFEEQAADCLAAIASLSQRDDVLPDRFALWGISQGGWIAPIVAAQSRAVAAMAIISGAGVTPAEQMDYAAAYTLREAGFGDAIVAEALALRERVNAYYRGESGYAEVAAALGAAESAPWFAYSYIGPASELPADVTTDKWFYEFAYDALAIYPRVQTPALFVWGAQDRWVPAAESMRRFCAATAHLPDRMFAQLPGADHLRMAIASAHEDMRGAYSGTPEIDPAYTRLLIAWLREHLL</sequence>
<dbReference type="GO" id="GO:0006508">
    <property type="term" value="P:proteolysis"/>
    <property type="evidence" value="ECO:0007669"/>
    <property type="project" value="InterPro"/>
</dbReference>
<dbReference type="InterPro" id="IPR022742">
    <property type="entry name" value="Hydrolase_4"/>
</dbReference>
<dbReference type="InterPro" id="IPR053145">
    <property type="entry name" value="AB_hydrolase_Est10"/>
</dbReference>
<reference evidence="3 4" key="1">
    <citation type="submission" date="2015-09" db="EMBL/GenBank/DDBJ databases">
        <title>Draft genome sequence of Kouleothrix aurantiaca JCM 19913.</title>
        <authorList>
            <person name="Hemp J."/>
        </authorList>
    </citation>
    <scope>NUCLEOTIDE SEQUENCE [LARGE SCALE GENOMIC DNA]</scope>
    <source>
        <strain evidence="3 4">COM-B</strain>
    </source>
</reference>
<proteinExistence type="predicted"/>
<dbReference type="PROSITE" id="PS00708">
    <property type="entry name" value="PRO_ENDOPEP_SER"/>
    <property type="match status" value="1"/>
</dbReference>
<dbReference type="GO" id="GO:0052689">
    <property type="term" value="F:carboxylic ester hydrolase activity"/>
    <property type="evidence" value="ECO:0007669"/>
    <property type="project" value="TreeGrafter"/>
</dbReference>
<evidence type="ECO:0000313" key="4">
    <source>
        <dbReference type="Proteomes" id="UP000050509"/>
    </source>
</evidence>
<dbReference type="InterPro" id="IPR002471">
    <property type="entry name" value="Pept_S9_AS"/>
</dbReference>
<organism evidence="3 4">
    <name type="scientific">Kouleothrix aurantiaca</name>
    <dbReference type="NCBI Taxonomy" id="186479"/>
    <lineage>
        <taxon>Bacteria</taxon>
        <taxon>Bacillati</taxon>
        <taxon>Chloroflexota</taxon>
        <taxon>Chloroflexia</taxon>
        <taxon>Chloroflexales</taxon>
        <taxon>Roseiflexineae</taxon>
        <taxon>Roseiflexaceae</taxon>
        <taxon>Kouleothrix</taxon>
    </lineage>
</organism>